<feature type="compositionally biased region" description="Basic and acidic residues" evidence="6">
    <location>
        <begin position="327"/>
        <end position="340"/>
    </location>
</feature>
<comment type="subcellular location">
    <subcellularLocation>
        <location evidence="1">Cytoplasm</location>
        <location evidence="1">Cytoskeleton</location>
    </subcellularLocation>
</comment>
<feature type="coiled-coil region" evidence="5">
    <location>
        <begin position="1244"/>
        <end position="1271"/>
    </location>
</feature>
<gene>
    <name evidence="9" type="ORF">AND_007103</name>
</gene>
<dbReference type="PANTHER" id="PTHR15012:SF32">
    <property type="entry name" value="PROTEIN SHROOM"/>
    <property type="match status" value="1"/>
</dbReference>
<accession>W5JB66</accession>
<feature type="region of interest" description="Disordered" evidence="6">
    <location>
        <begin position="356"/>
        <end position="393"/>
    </location>
</feature>
<evidence type="ECO:0000256" key="2">
    <source>
        <dbReference type="ARBA" id="ARBA00006469"/>
    </source>
</evidence>
<evidence type="ECO:0000313" key="11">
    <source>
        <dbReference type="Proteomes" id="UP000000673"/>
    </source>
</evidence>
<dbReference type="GO" id="GO:0030864">
    <property type="term" value="C:cortical actin cytoskeleton"/>
    <property type="evidence" value="ECO:0007669"/>
    <property type="project" value="TreeGrafter"/>
</dbReference>
<feature type="region of interest" description="Disordered" evidence="6">
    <location>
        <begin position="734"/>
        <end position="760"/>
    </location>
</feature>
<dbReference type="GO" id="GO:0043296">
    <property type="term" value="C:apical junction complex"/>
    <property type="evidence" value="ECO:0007669"/>
    <property type="project" value="TreeGrafter"/>
</dbReference>
<dbReference type="PROSITE" id="PS51307">
    <property type="entry name" value="ASD2"/>
    <property type="match status" value="1"/>
</dbReference>
<evidence type="ECO:0000256" key="1">
    <source>
        <dbReference type="ARBA" id="ARBA00004245"/>
    </source>
</evidence>
<feature type="transmembrane region" description="Helical" evidence="7">
    <location>
        <begin position="54"/>
        <end position="75"/>
    </location>
</feature>
<feature type="region of interest" description="Disordered" evidence="6">
    <location>
        <begin position="1068"/>
        <end position="1114"/>
    </location>
</feature>
<feature type="compositionally biased region" description="Polar residues" evidence="6">
    <location>
        <begin position="998"/>
        <end position="1008"/>
    </location>
</feature>
<sequence>MKKETHGFEATTDRGARGPGKGDDQSDRMPLVHSVLTGLRCELRSRQRFYYETATRVQVLLCGLIAVAGALPIIARDWIRGARFAVVAAVVLGVGGDGGHGGRSLLVVVPPQSNSRTMCRAQGNASKRQLNRHHRPSNHIQGLATNPPDPCPAGICTSRDYYVYQVTSPAPPSPVQDDLKGKVGRTGNGGNITPGSEKRIIGTLAALNCRRLDAGDDDDMDTEDGDLGVRTVPAELQHSYSSSSSVTSCSTSTGDHGSITSSSNSSCQSIPRNWLELVGPKIPFPFRKRTLVLIRIGRSVDENLQIRTEHRSRSSGSNSKASYLPRAPRDKLHSDPDHGSYKLTLTSNEDCINHHASSTTTTTGSTATTTGGSGGGGGGGTTTTNGGGTDVFPEEIISSSKCNLPDVLPPGVKYSFYSTNNNNNNNNNSSHLINNNSINNHHHHQHHNQQQQQQQQNGKPKYGGLPHSAPIIATANSLKSLFNFGSSAQQAPATCEQSTPGKDSDKVAATPPTTPPSAYSNGTNGGNGSPPLHSQIQATSPKYTSQSSFDLKKTQILETIIQEEQQCNGYHHHLPPQQQQQQQQPVVHQNGTSMLGLPTITAATSNAPSMIHHSSVVIDSQPVAAQPQSQSQVPPPLPSTPIPTMNGVSSSSSYSSSSSSANTYCWPLTIAASQTVHNCPENSENPANFELQRQPSVATDQQHAAADGSTAGGGGGMMVVNTVASACANSVSASSTAQTTTVVSNTNTSTSSSSASVGSISVEKGGETAVAGTVGVVWPASSSCSGGITNPAVGASTHADEDDDAVRTVSPGSNATTHSAPSSSSSSSASSASISAKEEEPTAAAAATGDQVSEATLLSTVTTSELAIVTTNAGSSTTSAEGGTSGSGGRVLQRTEIVLRVQAPTSEAASQTEQLGGDHQSSYGGAGLIVDALTVSVGELTIDTTAGSRKKFAASTDGGSPSTVANNTVIEGARSPPVTCSVATSTPSSPTGTGSPTRNFFGSKTEGATTAVPATPRKLHPEEIDCDKLSHDLVSQLSPSDKLHTILAPKTVKSSSDYVSDLFNIQVAPRPPKKDASTAPPPSSAATATTPPAAPGVGASPPSAEGGGSPKSPLEILTSSSTYFQISEPKAKLMTRYSREMTLINGDCCDLTKKKEELVQRLGKKLLVLTNEQTSIAEESNANDLLGNDVALKVTQKVRPSDASKFRSYVDDVGYITMLLLSLSGRLARTDNALHNIEPNHPDKKILESKRERLLEQLDEAKELKDDIDRRGSIIARILEQALTPDEYADYDYFVNMKAKLIVDSREIADKITLGEEQLRALKDTLVQSEC</sequence>
<feature type="compositionally biased region" description="Low complexity" evidence="6">
    <location>
        <begin position="420"/>
        <end position="439"/>
    </location>
</feature>
<feature type="compositionally biased region" description="Low complexity" evidence="6">
    <location>
        <begin position="623"/>
        <end position="632"/>
    </location>
</feature>
<feature type="compositionally biased region" description="Gly residues" evidence="6">
    <location>
        <begin position="371"/>
        <end position="389"/>
    </location>
</feature>
<feature type="region of interest" description="Disordered" evidence="6">
    <location>
        <begin position="872"/>
        <end position="892"/>
    </location>
</feature>
<reference evidence="9" key="3">
    <citation type="journal article" date="2013" name="Nucleic Acids Res.">
        <title>The genome of Anopheles darlingi, the main neotropical malaria vector.</title>
        <authorList>
            <person name="Marinotti O."/>
            <person name="Cerqueira G.C."/>
            <person name="de Almeida L.G."/>
            <person name="Ferro M.I."/>
            <person name="Loreto E.L."/>
            <person name="Zaha A."/>
            <person name="Teixeira S.M."/>
            <person name="Wespiser A.R."/>
            <person name="Almeida E Silva A."/>
            <person name="Schlindwein A.D."/>
            <person name="Pacheco A.C."/>
            <person name="Silva A.L."/>
            <person name="Graveley B.R."/>
            <person name="Walenz B.P."/>
            <person name="Lima Bde A."/>
            <person name="Ribeiro C.A."/>
            <person name="Nunes-Silva C.G."/>
            <person name="de Carvalho C.R."/>
            <person name="Soares C.M."/>
            <person name="de Menezes C.B."/>
            <person name="Matiolli C."/>
            <person name="Caffrey D."/>
            <person name="Araujo D.A."/>
            <person name="de Oliveira D.M."/>
            <person name="Golenbock D."/>
            <person name="Grisard E.C."/>
            <person name="Fantinatti-Garboggini F."/>
            <person name="de Carvalho F.M."/>
            <person name="Barcellos F.G."/>
            <person name="Prosdocimi F."/>
            <person name="May G."/>
            <person name="Azevedo Junior G.M."/>
            <person name="Guimaraes G.M."/>
            <person name="Goldman G.H."/>
            <person name="Padilha I.Q."/>
            <person name="Batista Jda S."/>
            <person name="Ferro J.A."/>
            <person name="Ribeiro J.M."/>
            <person name="Fietto J.L."/>
            <person name="Dabbas K.M."/>
            <person name="Cerdeira L."/>
            <person name="Agnez-Lima L.F."/>
            <person name="Brocchi M."/>
            <person name="de Carvalho M.O."/>
            <person name="Teixeira Mde M."/>
            <person name="Diniz Maia Mde M."/>
            <person name="Goldman M.H."/>
            <person name="Cruz Schneider M.P."/>
            <person name="Felipe M.S."/>
            <person name="Hungria M."/>
            <person name="Nicolas M.F."/>
            <person name="Pereira M."/>
            <person name="Montes M.A."/>
            <person name="Cantao M.E."/>
            <person name="Vincentz M."/>
            <person name="Rafael M.S."/>
            <person name="Silverman N."/>
            <person name="Stoco P.H."/>
            <person name="Souza R.C."/>
            <person name="Vicentini R."/>
            <person name="Gazzinelli R.T."/>
            <person name="Neves Rde O."/>
            <person name="Silva R."/>
            <person name="Astolfi-Filho S."/>
            <person name="Maciel T.E."/>
            <person name="Urmenyi T.P."/>
            <person name="Tadei W.P."/>
            <person name="Camargo E.P."/>
            <person name="de Vasconcelos A.T."/>
        </authorList>
    </citation>
    <scope>NUCLEOTIDE SEQUENCE</scope>
</reference>
<keyword evidence="5" id="KW-0175">Coiled coil</keyword>
<reference evidence="9 11" key="1">
    <citation type="journal article" date="2010" name="BMC Genomics">
        <title>Combination of measures distinguishes pre-miRNAs from other stem-loops in the genome of the newly sequenced Anopheles darlingi.</title>
        <authorList>
            <person name="Mendes N.D."/>
            <person name="Freitas A.T."/>
            <person name="Vasconcelos A.T."/>
            <person name="Sagot M.F."/>
        </authorList>
    </citation>
    <scope>NUCLEOTIDE SEQUENCE</scope>
</reference>
<proteinExistence type="inferred from homology"/>
<dbReference type="VEuPathDB" id="VectorBase:ADAC007103"/>
<keyword evidence="7" id="KW-0812">Transmembrane</keyword>
<feature type="compositionally biased region" description="Low complexity" evidence="6">
    <location>
        <begin position="1084"/>
        <end position="1104"/>
    </location>
</feature>
<dbReference type="EnsemblMetazoa" id="ADAC007103-RA">
    <property type="protein sequence ID" value="ADAC007103-PA"/>
    <property type="gene ID" value="ADAC007103"/>
</dbReference>
<evidence type="ECO:0000256" key="5">
    <source>
        <dbReference type="SAM" id="Coils"/>
    </source>
</evidence>
<keyword evidence="3" id="KW-0963">Cytoplasm</keyword>
<keyword evidence="7" id="KW-0472">Membrane</keyword>
<feature type="region of interest" description="Disordered" evidence="6">
    <location>
        <begin position="418"/>
        <end position="469"/>
    </location>
</feature>
<protein>
    <recommendedName>
        <fullName evidence="8">ASD2 domain-containing protein</fullName>
    </recommendedName>
</protein>
<feature type="compositionally biased region" description="Polar residues" evidence="6">
    <location>
        <begin position="491"/>
        <end position="501"/>
    </location>
</feature>
<dbReference type="GO" id="GO:0016324">
    <property type="term" value="C:apical plasma membrane"/>
    <property type="evidence" value="ECO:0007669"/>
    <property type="project" value="TreeGrafter"/>
</dbReference>
<evidence type="ECO:0000256" key="3">
    <source>
        <dbReference type="ARBA" id="ARBA00022490"/>
    </source>
</evidence>
<feature type="compositionally biased region" description="Low complexity" evidence="6">
    <location>
        <begin position="975"/>
        <end position="997"/>
    </location>
</feature>
<dbReference type="OMA" id="HAGPEST"/>
<dbReference type="GO" id="GO:0000902">
    <property type="term" value="P:cell morphogenesis"/>
    <property type="evidence" value="ECO:0007669"/>
    <property type="project" value="TreeGrafter"/>
</dbReference>
<dbReference type="InterPro" id="IPR027685">
    <property type="entry name" value="Shroom_fam"/>
</dbReference>
<dbReference type="GO" id="GO:0005912">
    <property type="term" value="C:adherens junction"/>
    <property type="evidence" value="ECO:0007669"/>
    <property type="project" value="TreeGrafter"/>
</dbReference>
<keyword evidence="11" id="KW-1185">Reference proteome</keyword>
<dbReference type="eggNOG" id="ENOG502QUU2">
    <property type="taxonomic scope" value="Eukaryota"/>
</dbReference>
<feature type="domain" description="ASD2" evidence="8">
    <location>
        <begin position="1045"/>
        <end position="1327"/>
    </location>
</feature>
<feature type="compositionally biased region" description="Low complexity" evidence="6">
    <location>
        <begin position="872"/>
        <end position="882"/>
    </location>
</feature>
<evidence type="ECO:0000256" key="6">
    <source>
        <dbReference type="SAM" id="MobiDB-lite"/>
    </source>
</evidence>
<evidence type="ECO:0000256" key="4">
    <source>
        <dbReference type="ARBA" id="ARBA00023212"/>
    </source>
</evidence>
<feature type="region of interest" description="Disordered" evidence="6">
    <location>
        <begin position="125"/>
        <end position="149"/>
    </location>
</feature>
<keyword evidence="4" id="KW-0206">Cytoskeleton</keyword>
<feature type="region of interest" description="Disordered" evidence="6">
    <location>
        <begin position="792"/>
        <end position="850"/>
    </location>
</feature>
<dbReference type="STRING" id="43151.W5JB66"/>
<evidence type="ECO:0000259" key="8">
    <source>
        <dbReference type="PROSITE" id="PS51307"/>
    </source>
</evidence>
<dbReference type="VEuPathDB" id="VectorBase:ADAR2_000430"/>
<feature type="compositionally biased region" description="Low complexity" evidence="6">
    <location>
        <begin position="819"/>
        <end position="835"/>
    </location>
</feature>
<feature type="compositionally biased region" description="Low complexity" evidence="6">
    <location>
        <begin position="239"/>
        <end position="267"/>
    </location>
</feature>
<dbReference type="GO" id="GO:0051015">
    <property type="term" value="F:actin filament binding"/>
    <property type="evidence" value="ECO:0007669"/>
    <property type="project" value="InterPro"/>
</dbReference>
<evidence type="ECO:0000256" key="7">
    <source>
        <dbReference type="SAM" id="Phobius"/>
    </source>
</evidence>
<feature type="region of interest" description="Disordered" evidence="6">
    <location>
        <begin position="975"/>
        <end position="1018"/>
    </location>
</feature>
<feature type="region of interest" description="Disordered" evidence="6">
    <location>
        <begin position="491"/>
        <end position="548"/>
    </location>
</feature>
<dbReference type="Pfam" id="PF08687">
    <property type="entry name" value="ASD2"/>
    <property type="match status" value="1"/>
</dbReference>
<reference evidence="10" key="4">
    <citation type="submission" date="2015-06" db="UniProtKB">
        <authorList>
            <consortium name="EnsemblMetazoa"/>
        </authorList>
    </citation>
    <scope>IDENTIFICATION</scope>
</reference>
<dbReference type="Proteomes" id="UP000000673">
    <property type="component" value="Unassembled WGS sequence"/>
</dbReference>
<feature type="region of interest" description="Disordered" evidence="6">
    <location>
        <begin position="1"/>
        <end position="29"/>
    </location>
</feature>
<feature type="region of interest" description="Disordered" evidence="6">
    <location>
        <begin position="307"/>
        <end position="341"/>
    </location>
</feature>
<feature type="compositionally biased region" description="Low complexity" evidence="6">
    <location>
        <begin position="357"/>
        <end position="370"/>
    </location>
</feature>
<evidence type="ECO:0000313" key="10">
    <source>
        <dbReference type="EnsemblMetazoa" id="ADAC007103-PA"/>
    </source>
</evidence>
<dbReference type="EMBL" id="ADMH02001738">
    <property type="protein sequence ID" value="ETN61241.1"/>
    <property type="molecule type" value="Genomic_DNA"/>
</dbReference>
<dbReference type="PANTHER" id="PTHR15012">
    <property type="entry name" value="APICAL PROTEIN/SHROOM-RELATED"/>
    <property type="match status" value="1"/>
</dbReference>
<organism evidence="9">
    <name type="scientific">Anopheles darlingi</name>
    <name type="common">Mosquito</name>
    <dbReference type="NCBI Taxonomy" id="43151"/>
    <lineage>
        <taxon>Eukaryota</taxon>
        <taxon>Metazoa</taxon>
        <taxon>Ecdysozoa</taxon>
        <taxon>Arthropoda</taxon>
        <taxon>Hexapoda</taxon>
        <taxon>Insecta</taxon>
        <taxon>Pterygota</taxon>
        <taxon>Neoptera</taxon>
        <taxon>Endopterygota</taxon>
        <taxon>Diptera</taxon>
        <taxon>Nematocera</taxon>
        <taxon>Culicoidea</taxon>
        <taxon>Culicidae</taxon>
        <taxon>Anophelinae</taxon>
        <taxon>Anopheles</taxon>
    </lineage>
</organism>
<feature type="compositionally biased region" description="Basic and acidic residues" evidence="6">
    <location>
        <begin position="1"/>
        <end position="27"/>
    </location>
</feature>
<feature type="compositionally biased region" description="Polar residues" evidence="6">
    <location>
        <begin position="532"/>
        <end position="548"/>
    </location>
</feature>
<keyword evidence="7" id="KW-1133">Transmembrane helix</keyword>
<feature type="compositionally biased region" description="Low complexity" evidence="6">
    <location>
        <begin position="448"/>
        <end position="457"/>
    </location>
</feature>
<name>W5JB66_ANODA</name>
<dbReference type="HOGENOM" id="CLU_005959_0_0_1"/>
<dbReference type="GO" id="GO:0007015">
    <property type="term" value="P:actin filament organization"/>
    <property type="evidence" value="ECO:0007669"/>
    <property type="project" value="TreeGrafter"/>
</dbReference>
<feature type="region of interest" description="Disordered" evidence="6">
    <location>
        <begin position="623"/>
        <end position="653"/>
    </location>
</feature>
<comment type="similarity">
    <text evidence="2">Belongs to the shroom family.</text>
</comment>
<dbReference type="InterPro" id="IPR014799">
    <property type="entry name" value="ASD2_dom"/>
</dbReference>
<dbReference type="Gene3D" id="6.10.250.3120">
    <property type="match status" value="1"/>
</dbReference>
<feature type="region of interest" description="Disordered" evidence="6">
    <location>
        <begin position="237"/>
        <end position="267"/>
    </location>
</feature>
<evidence type="ECO:0000313" key="9">
    <source>
        <dbReference type="EMBL" id="ETN61241.1"/>
    </source>
</evidence>
<reference evidence="9" key="2">
    <citation type="submission" date="2010-05" db="EMBL/GenBank/DDBJ databases">
        <authorList>
            <person name="Almeida L.G."/>
            <person name="Nicolas M.F."/>
            <person name="Souza R.C."/>
            <person name="Vasconcelos A.T.R."/>
        </authorList>
    </citation>
    <scope>NUCLEOTIDE SEQUENCE</scope>
</reference>